<evidence type="ECO:0000259" key="1">
    <source>
        <dbReference type="PROSITE" id="PS51819"/>
    </source>
</evidence>
<dbReference type="Gene3D" id="3.10.180.10">
    <property type="entry name" value="2,3-Dihydroxybiphenyl 1,2-Dioxygenase, domain 1"/>
    <property type="match status" value="1"/>
</dbReference>
<dbReference type="OrthoDB" id="9798430at2"/>
<organism evidence="2 3">
    <name type="scientific">Rothia koreensis</name>
    <dbReference type="NCBI Taxonomy" id="592378"/>
    <lineage>
        <taxon>Bacteria</taxon>
        <taxon>Bacillati</taxon>
        <taxon>Actinomycetota</taxon>
        <taxon>Actinomycetes</taxon>
        <taxon>Micrococcales</taxon>
        <taxon>Micrococcaceae</taxon>
        <taxon>Rothia</taxon>
    </lineage>
</organism>
<keyword evidence="3" id="KW-1185">Reference proteome</keyword>
<gene>
    <name evidence="2" type="ORF">GMA10_03795</name>
</gene>
<dbReference type="Proteomes" id="UP000462152">
    <property type="component" value="Unassembled WGS sequence"/>
</dbReference>
<dbReference type="RefSeq" id="WP_129314395.1">
    <property type="nucleotide sequence ID" value="NZ_NOIQ01000001.1"/>
</dbReference>
<name>A0A7K1LGN1_9MICC</name>
<dbReference type="PANTHER" id="PTHR36503:SF1">
    <property type="entry name" value="BLR2520 PROTEIN"/>
    <property type="match status" value="1"/>
</dbReference>
<dbReference type="InterPro" id="IPR037523">
    <property type="entry name" value="VOC_core"/>
</dbReference>
<reference evidence="2 3" key="1">
    <citation type="submission" date="2019-12" db="EMBL/GenBank/DDBJ databases">
        <authorList>
            <person name="Li J."/>
            <person name="Shi Y."/>
            <person name="Xu G."/>
            <person name="Xiao D."/>
            <person name="Ran X."/>
        </authorList>
    </citation>
    <scope>NUCLEOTIDE SEQUENCE [LARGE SCALE GENOMIC DNA]</scope>
    <source>
        <strain evidence="2 3">JCM 15915</strain>
    </source>
</reference>
<evidence type="ECO:0000313" key="3">
    <source>
        <dbReference type="Proteomes" id="UP000462152"/>
    </source>
</evidence>
<dbReference type="PROSITE" id="PS51819">
    <property type="entry name" value="VOC"/>
    <property type="match status" value="1"/>
</dbReference>
<proteinExistence type="predicted"/>
<dbReference type="EMBL" id="WOGT01000001">
    <property type="protein sequence ID" value="MUN54345.1"/>
    <property type="molecule type" value="Genomic_DNA"/>
</dbReference>
<comment type="caution">
    <text evidence="2">The sequence shown here is derived from an EMBL/GenBank/DDBJ whole genome shotgun (WGS) entry which is preliminary data.</text>
</comment>
<dbReference type="InterPro" id="IPR004360">
    <property type="entry name" value="Glyas_Fos-R_dOase_dom"/>
</dbReference>
<feature type="domain" description="VOC" evidence="1">
    <location>
        <begin position="4"/>
        <end position="127"/>
    </location>
</feature>
<dbReference type="SUPFAM" id="SSF54593">
    <property type="entry name" value="Glyoxalase/Bleomycin resistance protein/Dihydroxybiphenyl dioxygenase"/>
    <property type="match status" value="1"/>
</dbReference>
<protein>
    <submittedName>
        <fullName evidence="2">Glyoxalase</fullName>
    </submittedName>
</protein>
<dbReference type="Pfam" id="PF00903">
    <property type="entry name" value="Glyoxalase"/>
    <property type="match status" value="1"/>
</dbReference>
<sequence>MEQRISLITLATSDLDASRRFYVDGLGWAPDLEADDVLMMRAGEHLILSLWRQEAFEEEVGAAAPGPGLVPLTLAHNVGSAEEVDGVLRGARETGAPFVSVAAHREWGGYSGYFADPDGYRWEIAWAPGPVNDAVLP</sequence>
<dbReference type="PANTHER" id="PTHR36503">
    <property type="entry name" value="BLR2520 PROTEIN"/>
    <property type="match status" value="1"/>
</dbReference>
<dbReference type="InterPro" id="IPR029068">
    <property type="entry name" value="Glyas_Bleomycin-R_OHBP_Dase"/>
</dbReference>
<accession>A0A7K1LGN1</accession>
<evidence type="ECO:0000313" key="2">
    <source>
        <dbReference type="EMBL" id="MUN54345.1"/>
    </source>
</evidence>
<dbReference type="AlphaFoldDB" id="A0A7K1LGN1"/>